<reference evidence="1 2" key="1">
    <citation type="submission" date="2015-01" db="EMBL/GenBank/DDBJ databases">
        <title>The Genome Sequence of Cryptococcus gattii EJB2.</title>
        <authorList>
            <consortium name="The Broad Institute Genomics Platform"/>
            <person name="Cuomo C."/>
            <person name="Litvintseva A."/>
            <person name="Chen Y."/>
            <person name="Heitman J."/>
            <person name="Sun S."/>
            <person name="Springer D."/>
            <person name="Dromer F."/>
            <person name="Young S."/>
            <person name="Zeng Q."/>
            <person name="Gargeya S."/>
            <person name="Abouelleil A."/>
            <person name="Alvarado L."/>
            <person name="Chapman S.B."/>
            <person name="Gainer-Dewar J."/>
            <person name="Goldberg J."/>
            <person name="Griggs A."/>
            <person name="Gujja S."/>
            <person name="Hansen M."/>
            <person name="Howarth C."/>
            <person name="Imamovic A."/>
            <person name="Larimer J."/>
            <person name="Murphy C."/>
            <person name="Naylor J."/>
            <person name="Pearson M."/>
            <person name="Priest M."/>
            <person name="Roberts A."/>
            <person name="Saif S."/>
            <person name="Shea T."/>
            <person name="Sykes S."/>
            <person name="Wortman J."/>
            <person name="Nusbaum C."/>
            <person name="Birren B."/>
        </authorList>
    </citation>
    <scope>NUCLEOTIDE SEQUENCE [LARGE SCALE GENOMIC DNA]</scope>
    <source>
        <strain evidence="1 2">EJB2</strain>
    </source>
</reference>
<accession>A0ABR5BNR8</accession>
<protein>
    <submittedName>
        <fullName evidence="1">Uncharacterized protein</fullName>
    </submittedName>
</protein>
<organism evidence="1 2">
    <name type="scientific">Cryptococcus gattii EJB2</name>
    <dbReference type="NCBI Taxonomy" id="1296103"/>
    <lineage>
        <taxon>Eukaryota</taxon>
        <taxon>Fungi</taxon>
        <taxon>Dikarya</taxon>
        <taxon>Basidiomycota</taxon>
        <taxon>Agaricomycotina</taxon>
        <taxon>Tremellomycetes</taxon>
        <taxon>Tremellales</taxon>
        <taxon>Cryptococcaceae</taxon>
        <taxon>Cryptococcus</taxon>
        <taxon>Cryptococcus gattii species complex</taxon>
    </lineage>
</organism>
<evidence type="ECO:0000313" key="2">
    <source>
        <dbReference type="Proteomes" id="UP000054272"/>
    </source>
</evidence>
<dbReference type="EMBL" id="KN848767">
    <property type="protein sequence ID" value="KIR76976.1"/>
    <property type="molecule type" value="Genomic_DNA"/>
</dbReference>
<keyword evidence="2" id="KW-1185">Reference proteome</keyword>
<gene>
    <name evidence="1" type="ORF">I306_06129</name>
</gene>
<sequence length="88" mass="9739">MQLTTAALNKLARKTLELEGDPTTPVPPFYVDLLEKHLRKCPNDTNFIVELAEPQNPSSTKGGNGFGLIVCMLHRYLCNVLACWRPGA</sequence>
<proteinExistence type="predicted"/>
<evidence type="ECO:0000313" key="1">
    <source>
        <dbReference type="EMBL" id="KIR76976.1"/>
    </source>
</evidence>
<dbReference type="Proteomes" id="UP000054272">
    <property type="component" value="Unassembled WGS sequence"/>
</dbReference>
<name>A0ABR5BNR8_9TREE</name>